<dbReference type="AlphaFoldDB" id="A0A1T5NNT6"/>
<reference evidence="1 2" key="1">
    <citation type="submission" date="2017-02" db="EMBL/GenBank/DDBJ databases">
        <authorList>
            <person name="Peterson S.W."/>
        </authorList>
    </citation>
    <scope>NUCLEOTIDE SEQUENCE [LARGE SCALE GENOMIC DNA]</scope>
    <source>
        <strain evidence="1 2">DSM 18108</strain>
    </source>
</reference>
<evidence type="ECO:0000313" key="1">
    <source>
        <dbReference type="EMBL" id="SKD01759.1"/>
    </source>
</evidence>
<gene>
    <name evidence="1" type="ORF">SAMN05660461_2289</name>
</gene>
<dbReference type="PROSITE" id="PS51257">
    <property type="entry name" value="PROKAR_LIPOPROTEIN"/>
    <property type="match status" value="1"/>
</dbReference>
<dbReference type="EMBL" id="FUZZ01000001">
    <property type="protein sequence ID" value="SKD01759.1"/>
    <property type="molecule type" value="Genomic_DNA"/>
</dbReference>
<proteinExistence type="predicted"/>
<evidence type="ECO:0000313" key="2">
    <source>
        <dbReference type="Proteomes" id="UP000190166"/>
    </source>
</evidence>
<accession>A0A1T5NNT6</accession>
<protein>
    <recommendedName>
        <fullName evidence="3">Lipocalin-like domain-containing protein</fullName>
    </recommendedName>
</protein>
<dbReference type="Proteomes" id="UP000190166">
    <property type="component" value="Unassembled WGS sequence"/>
</dbReference>
<keyword evidence="2" id="KW-1185">Reference proteome</keyword>
<name>A0A1T5NNT6_9BACT</name>
<evidence type="ECO:0008006" key="3">
    <source>
        <dbReference type="Google" id="ProtNLM"/>
    </source>
</evidence>
<dbReference type="RefSeq" id="WP_079469477.1">
    <property type="nucleotide sequence ID" value="NZ_FUZZ01000001.1"/>
</dbReference>
<sequence>MKIHYPLIMLFSLIVFSACKKKDAPLLTSVEGRWRLVKVDGCFSGQGAHITDKQELILQGREYRLFVDDKLIVTDTFHFEQTTTSFGKEWTLLLGKSPTYYVRFTSNAMFLENRNPDACSPTYAKVY</sequence>
<organism evidence="1 2">
    <name type="scientific">Chitinophaga ginsengisegetis</name>
    <dbReference type="NCBI Taxonomy" id="393003"/>
    <lineage>
        <taxon>Bacteria</taxon>
        <taxon>Pseudomonadati</taxon>
        <taxon>Bacteroidota</taxon>
        <taxon>Chitinophagia</taxon>
        <taxon>Chitinophagales</taxon>
        <taxon>Chitinophagaceae</taxon>
        <taxon>Chitinophaga</taxon>
    </lineage>
</organism>